<proteinExistence type="predicted"/>
<dbReference type="EMBL" id="JBHLTQ010000001">
    <property type="protein sequence ID" value="MFC0602987.1"/>
    <property type="molecule type" value="Genomic_DNA"/>
</dbReference>
<name>A0ABV6Q413_9FLAO</name>
<keyword evidence="1" id="KW-0732">Signal</keyword>
<dbReference type="Pfam" id="PF05935">
    <property type="entry name" value="Arylsulfotrans"/>
    <property type="match status" value="1"/>
</dbReference>
<sequence length="419" mass="47210">MKYVLVLVALLFMSCNNNDDQQTNPPVTLSENIEVYNADELENGYVLAVENGGTSSYLLNKEGFKVHEWTFEDNLGNDLEILPNGKLLGMFKAENPSFSFGGYGGIIKILNSDGSTDWEYNYSSENVIAHHDVEMLPNGNVLFIAWEKITSSEAAQAGVDTVTTDIFPEVLVEVNPNTNQIVWEWHSFDHIIQDRFNTLPNYGNVSDNPQLIDSNYNVVESGDIMHANGIDYDEEKDIIYLSVNYYHEVWVIDHSTTTAEATTNSGGNYNKGGNLLYRFGNPGAYQNTQGERLFYNNHFPNLLEGNEPGAGNLLVYVNGVDQSTVMELNMPENFSLLPNTDNEPNIVWSFTDPDFYFGRISGAVRLQNGNTLIAEGDYGFWEVTPNNEVVWKYNGQGELFWRCYGYLPDDDNITNLNLF</sequence>
<evidence type="ECO:0000313" key="3">
    <source>
        <dbReference type="Proteomes" id="UP001589832"/>
    </source>
</evidence>
<feature type="signal peptide" evidence="1">
    <location>
        <begin position="1"/>
        <end position="19"/>
    </location>
</feature>
<comment type="caution">
    <text evidence="2">The sequence shown here is derived from an EMBL/GenBank/DDBJ whole genome shotgun (WGS) entry which is preliminary data.</text>
</comment>
<organism evidence="2 3">
    <name type="scientific">Winogradskyella pulchriflava</name>
    <dbReference type="NCBI Taxonomy" id="1110688"/>
    <lineage>
        <taxon>Bacteria</taxon>
        <taxon>Pseudomonadati</taxon>
        <taxon>Bacteroidota</taxon>
        <taxon>Flavobacteriia</taxon>
        <taxon>Flavobacteriales</taxon>
        <taxon>Flavobacteriaceae</taxon>
        <taxon>Winogradskyella</taxon>
    </lineage>
</organism>
<dbReference type="PANTHER" id="PTHR35340:SF5">
    <property type="entry name" value="ASST-DOMAIN-CONTAINING PROTEIN"/>
    <property type="match status" value="1"/>
</dbReference>
<keyword evidence="3" id="KW-1185">Reference proteome</keyword>
<dbReference type="InterPro" id="IPR053143">
    <property type="entry name" value="Arylsulfate_ST"/>
</dbReference>
<evidence type="ECO:0000313" key="2">
    <source>
        <dbReference type="EMBL" id="MFC0602987.1"/>
    </source>
</evidence>
<dbReference type="PANTHER" id="PTHR35340">
    <property type="entry name" value="PQQ ENZYME REPEAT PROTEIN-RELATED"/>
    <property type="match status" value="1"/>
</dbReference>
<protein>
    <submittedName>
        <fullName evidence="2">Aryl-sulfate sulfotransferase</fullName>
    </submittedName>
</protein>
<dbReference type="SUPFAM" id="SSF50969">
    <property type="entry name" value="YVTN repeat-like/Quinoprotein amine dehydrogenase"/>
    <property type="match status" value="1"/>
</dbReference>
<evidence type="ECO:0000256" key="1">
    <source>
        <dbReference type="SAM" id="SignalP"/>
    </source>
</evidence>
<dbReference type="InterPro" id="IPR011044">
    <property type="entry name" value="Quino_amine_DH_bsu"/>
</dbReference>
<dbReference type="InterPro" id="IPR010262">
    <property type="entry name" value="Arylsulfotransferase_bact"/>
</dbReference>
<dbReference type="RefSeq" id="WP_386058005.1">
    <property type="nucleotide sequence ID" value="NZ_JBHLTQ010000001.1"/>
</dbReference>
<feature type="chain" id="PRO_5046084033" evidence="1">
    <location>
        <begin position="20"/>
        <end position="419"/>
    </location>
</feature>
<reference evidence="2 3" key="1">
    <citation type="submission" date="2024-09" db="EMBL/GenBank/DDBJ databases">
        <authorList>
            <person name="Sun Q."/>
            <person name="Mori K."/>
        </authorList>
    </citation>
    <scope>NUCLEOTIDE SEQUENCE [LARGE SCALE GENOMIC DNA]</scope>
    <source>
        <strain evidence="2 3">NCAIM B.02481</strain>
    </source>
</reference>
<dbReference type="PROSITE" id="PS51257">
    <property type="entry name" value="PROKAR_LIPOPROTEIN"/>
    <property type="match status" value="1"/>
</dbReference>
<accession>A0ABV6Q413</accession>
<gene>
    <name evidence="2" type="ORF">ACFFGA_00340</name>
</gene>
<dbReference type="Proteomes" id="UP001589832">
    <property type="component" value="Unassembled WGS sequence"/>
</dbReference>